<feature type="compositionally biased region" description="Basic and acidic residues" evidence="1">
    <location>
        <begin position="81"/>
        <end position="97"/>
    </location>
</feature>
<proteinExistence type="predicted"/>
<dbReference type="Proteomes" id="UP000635477">
    <property type="component" value="Unassembled WGS sequence"/>
</dbReference>
<dbReference type="AlphaFoldDB" id="A0A8H4UNF8"/>
<reference evidence="2" key="1">
    <citation type="journal article" date="2020" name="BMC Genomics">
        <title>Correction to: Identification and distribution of gene clusters required for synthesis of sphingolipid metabolism inhibitors in diverse species of the filamentous fungus Fusarium.</title>
        <authorList>
            <person name="Kim H.S."/>
            <person name="Lohmar J.M."/>
            <person name="Busman M."/>
            <person name="Brown D.W."/>
            <person name="Naumann T.A."/>
            <person name="Divon H.H."/>
            <person name="Lysoe E."/>
            <person name="Uhlig S."/>
            <person name="Proctor R.H."/>
        </authorList>
    </citation>
    <scope>NUCLEOTIDE SEQUENCE</scope>
    <source>
        <strain evidence="2">NRRL 22465</strain>
    </source>
</reference>
<name>A0A8H4UNF8_9HYPO</name>
<feature type="compositionally biased region" description="Polar residues" evidence="1">
    <location>
        <begin position="7"/>
        <end position="26"/>
    </location>
</feature>
<evidence type="ECO:0000256" key="1">
    <source>
        <dbReference type="SAM" id="MobiDB-lite"/>
    </source>
</evidence>
<accession>A0A8H4UNF8</accession>
<gene>
    <name evidence="2" type="ORF">FZEAL_3960</name>
</gene>
<evidence type="ECO:0000313" key="2">
    <source>
        <dbReference type="EMBL" id="KAF4979918.1"/>
    </source>
</evidence>
<dbReference type="OrthoDB" id="18915at2759"/>
<evidence type="ECO:0000313" key="3">
    <source>
        <dbReference type="Proteomes" id="UP000635477"/>
    </source>
</evidence>
<comment type="caution">
    <text evidence="2">The sequence shown here is derived from an EMBL/GenBank/DDBJ whole genome shotgun (WGS) entry which is preliminary data.</text>
</comment>
<organism evidence="2 3">
    <name type="scientific">Fusarium zealandicum</name>
    <dbReference type="NCBI Taxonomy" id="1053134"/>
    <lineage>
        <taxon>Eukaryota</taxon>
        <taxon>Fungi</taxon>
        <taxon>Dikarya</taxon>
        <taxon>Ascomycota</taxon>
        <taxon>Pezizomycotina</taxon>
        <taxon>Sordariomycetes</taxon>
        <taxon>Hypocreomycetidae</taxon>
        <taxon>Hypocreales</taxon>
        <taxon>Nectriaceae</taxon>
        <taxon>Fusarium</taxon>
        <taxon>Fusarium staphyleae species complex</taxon>
    </lineage>
</organism>
<keyword evidence="3" id="KW-1185">Reference proteome</keyword>
<feature type="region of interest" description="Disordered" evidence="1">
    <location>
        <begin position="73"/>
        <end position="108"/>
    </location>
</feature>
<feature type="compositionally biased region" description="Basic residues" evidence="1">
    <location>
        <begin position="98"/>
        <end position="108"/>
    </location>
</feature>
<reference evidence="2" key="2">
    <citation type="submission" date="2020-05" db="EMBL/GenBank/DDBJ databases">
        <authorList>
            <person name="Kim H.-S."/>
            <person name="Proctor R.H."/>
            <person name="Brown D.W."/>
        </authorList>
    </citation>
    <scope>NUCLEOTIDE SEQUENCE</scope>
    <source>
        <strain evidence="2">NRRL 22465</strain>
    </source>
</reference>
<protein>
    <submittedName>
        <fullName evidence="2">Uncharacterized protein</fullName>
    </submittedName>
</protein>
<sequence length="108" mass="12346">MGPSHPMIQTSRRGPQTSRMGSQTSMMPRAQTDEGCTIRFSQVQLEYNVGKNNFPEPTFQVTTNTFKNSVWNRAHYGNPDFHPEEWSPDDEHTDGRVGSKRKSRKESS</sequence>
<dbReference type="EMBL" id="JABEYC010000265">
    <property type="protein sequence ID" value="KAF4979918.1"/>
    <property type="molecule type" value="Genomic_DNA"/>
</dbReference>
<feature type="region of interest" description="Disordered" evidence="1">
    <location>
        <begin position="1"/>
        <end position="35"/>
    </location>
</feature>